<feature type="region of interest" description="Disordered" evidence="1">
    <location>
        <begin position="487"/>
        <end position="511"/>
    </location>
</feature>
<keyword evidence="2" id="KW-1133">Transmembrane helix</keyword>
<evidence type="ECO:0000313" key="4">
    <source>
        <dbReference type="Proteomes" id="UP000322530"/>
    </source>
</evidence>
<evidence type="ECO:0000256" key="1">
    <source>
        <dbReference type="SAM" id="MobiDB-lite"/>
    </source>
</evidence>
<dbReference type="EMBL" id="BIXY01000012">
    <property type="protein sequence ID" value="GCF07595.1"/>
    <property type="molecule type" value="Genomic_DNA"/>
</dbReference>
<gene>
    <name evidence="3" type="ORF">KDI_11590</name>
</gene>
<dbReference type="RefSeq" id="WP_149400610.1">
    <property type="nucleotide sequence ID" value="NZ_BIXY01000012.1"/>
</dbReference>
<evidence type="ECO:0000313" key="3">
    <source>
        <dbReference type="EMBL" id="GCF07595.1"/>
    </source>
</evidence>
<keyword evidence="2" id="KW-0472">Membrane</keyword>
<protein>
    <recommendedName>
        <fullName evidence="5">Zinc-finger domain-containing protein</fullName>
    </recommendedName>
</protein>
<dbReference type="OrthoDB" id="138054at2"/>
<dbReference type="AlphaFoldDB" id="A0A5A5T8K2"/>
<proteinExistence type="predicted"/>
<sequence>MNCRQARALLAIYREHQQDPTDTPELKEHLAHCADCKDAYAQYQFIGERIRSLPSLELSAQAHSKLMQALAAEHVRFLQRTPASAPSTPTPAFLAPYLKDIAKQKTHADSLAAFSTADTGPLPIVRATRARRRSQPMPHIAIIGLAASFMVVVMLGGLVSLLFLTNQGQAGGPIAGNQVSISHVEAAQADTAATSTQTFYPHIASASTSNNMVYYSAYNENLNAWMLEKFAVTNDPNTAQESVPLLSTPSTRPLIVLGSNNNWLFWLQWETPKKTTSHHQNQPIPANSFEGAWTLKALYLAQDTSTSTSKNQSANQAGTATPLTLANNTFHAATAPSWLTSPIQGLAFYGNHALVALVDSTGVSHLINYQFDQNKLLKATELAKASAQHVLTSPTATSDGSSIYWSEEWETPDHGLNSNIWTEQAVNAQPAQSGRWLPHTQENIYVYRNDNLSFSPKVVNDTLFLLSKNPSNSVETNNVLTATATAANATATSTPQSATTSKASPTPTTPQNLASILADTSNVDPTIQVPQIDELVSGKLLTFTANGAAPETTTLNDNEIVSHLQSGGDFLLWQSNTQNFKMYDARIKVMVNGIDNLDRSSTAFMSINGNTILWTKYIVPTGNQSVSTDIEVTFETLKWPK</sequence>
<evidence type="ECO:0008006" key="5">
    <source>
        <dbReference type="Google" id="ProtNLM"/>
    </source>
</evidence>
<evidence type="ECO:0000256" key="2">
    <source>
        <dbReference type="SAM" id="Phobius"/>
    </source>
</evidence>
<reference evidence="3 4" key="1">
    <citation type="submission" date="2019-01" db="EMBL/GenBank/DDBJ databases">
        <title>Draft genome sequence of Dictyobacter sp. Uno17.</title>
        <authorList>
            <person name="Wang C.M."/>
            <person name="Zheng Y."/>
            <person name="Sakai Y."/>
            <person name="Abe K."/>
            <person name="Yokota A."/>
            <person name="Yabe S."/>
        </authorList>
    </citation>
    <scope>NUCLEOTIDE SEQUENCE [LARGE SCALE GENOMIC DNA]</scope>
    <source>
        <strain evidence="3 4">Uno17</strain>
    </source>
</reference>
<dbReference type="Proteomes" id="UP000322530">
    <property type="component" value="Unassembled WGS sequence"/>
</dbReference>
<keyword evidence="2" id="KW-0812">Transmembrane</keyword>
<accession>A0A5A5T8K2</accession>
<organism evidence="3 4">
    <name type="scientific">Dictyobacter arantiisoli</name>
    <dbReference type="NCBI Taxonomy" id="2014874"/>
    <lineage>
        <taxon>Bacteria</taxon>
        <taxon>Bacillati</taxon>
        <taxon>Chloroflexota</taxon>
        <taxon>Ktedonobacteria</taxon>
        <taxon>Ktedonobacterales</taxon>
        <taxon>Dictyobacteraceae</taxon>
        <taxon>Dictyobacter</taxon>
    </lineage>
</organism>
<feature type="compositionally biased region" description="Low complexity" evidence="1">
    <location>
        <begin position="487"/>
        <end position="510"/>
    </location>
</feature>
<keyword evidence="4" id="KW-1185">Reference proteome</keyword>
<feature type="transmembrane region" description="Helical" evidence="2">
    <location>
        <begin position="140"/>
        <end position="164"/>
    </location>
</feature>
<comment type="caution">
    <text evidence="3">The sequence shown here is derived from an EMBL/GenBank/DDBJ whole genome shotgun (WGS) entry which is preliminary data.</text>
</comment>
<name>A0A5A5T8K2_9CHLR</name>